<dbReference type="GO" id="GO:0003887">
    <property type="term" value="F:DNA-directed DNA polymerase activity"/>
    <property type="evidence" value="ECO:0007669"/>
    <property type="project" value="UniProtKB-EC"/>
</dbReference>
<reference evidence="6" key="1">
    <citation type="submission" date="2020-10" db="EMBL/GenBank/DDBJ databases">
        <title>Unveiling of a novel bifunctional photoreceptor, Dualchrome1, isolated from a cosmopolitan green alga.</title>
        <authorList>
            <person name="Suzuki S."/>
            <person name="Kawachi M."/>
        </authorList>
    </citation>
    <scope>NUCLEOTIDE SEQUENCE</scope>
    <source>
        <strain evidence="6">NIES 2893</strain>
    </source>
</reference>
<evidence type="ECO:0000256" key="3">
    <source>
        <dbReference type="ARBA" id="ARBA00044768"/>
    </source>
</evidence>
<dbReference type="GO" id="GO:0042276">
    <property type="term" value="P:error-prone translesion synthesis"/>
    <property type="evidence" value="ECO:0007669"/>
    <property type="project" value="InterPro"/>
</dbReference>
<gene>
    <name evidence="6" type="ORF">PPROV_000213500</name>
</gene>
<dbReference type="GO" id="GO:0006264">
    <property type="term" value="P:mitochondrial DNA replication"/>
    <property type="evidence" value="ECO:0007669"/>
    <property type="project" value="TreeGrafter"/>
</dbReference>
<dbReference type="EC" id="2.7.7.102" evidence="3"/>
<dbReference type="Proteomes" id="UP000660262">
    <property type="component" value="Unassembled WGS sequence"/>
</dbReference>
<dbReference type="OrthoDB" id="5988181at2759"/>
<dbReference type="GO" id="GO:0005634">
    <property type="term" value="C:nucleus"/>
    <property type="evidence" value="ECO:0007669"/>
    <property type="project" value="TreeGrafter"/>
</dbReference>
<evidence type="ECO:0000256" key="4">
    <source>
        <dbReference type="ARBA" id="ARBA00047303"/>
    </source>
</evidence>
<dbReference type="InterPro" id="IPR044917">
    <property type="entry name" value="PRIMPOL"/>
</dbReference>
<comment type="catalytic activity">
    <reaction evidence="2">
        <text>ssDNA + n NTP = ssDNA/pppN(pN)n-1 hybrid + (n-1) diphosphate.</text>
        <dbReference type="EC" id="2.7.7.102"/>
    </reaction>
</comment>
<accession>A0A830HBV1</accession>
<evidence type="ECO:0000256" key="2">
    <source>
        <dbReference type="ARBA" id="ARBA00044677"/>
    </source>
</evidence>
<dbReference type="GO" id="GO:0005759">
    <property type="term" value="C:mitochondrial matrix"/>
    <property type="evidence" value="ECO:0007669"/>
    <property type="project" value="TreeGrafter"/>
</dbReference>
<sequence length="568" mass="63107">MAAPAPTQHGTVPVSAPAPSNDSSFYGASSGSASSKSWATHRMMDYDDVIENLRIIKKRRRLARSSYLEARAHEYREFPRLDLAKAYAAHLKWKPTQTGRAHANNQDDSQELKLFARQTPEDGTRRFAAATRRGACERAMAEPPERRHFYELLESDEGDAQAQLRSQCHAFLDVEFARDERSARVGEPCADNVGDRLVDDVVRRMQAHAQRTLGCQFARVYELDSSTTTKFSRHLIMQLPAPRMFRSARHVGPFVREALATNSETDDSSDQPAVKTPSLVAPEPSADAGKSIVDMGVYTRNRMFRTCFSRKFGKNKAHLALTRRFDGPGLLASADTARRAPAHMHPLGGVADAATSTTPDAGDCLVWLELLASRPTGRLDPDPIAPPLEQHQHQRHLDNNGGNGGGPPKASGYATMPFPDVEAFLLEVCRRKAPQSSPRVRSWALFADNDARRDMLVVNIDGHRYCENICRQHKSNGVYYVVDWRIDAYTQRCYDADCRGFRAPAMPLPESLRRGGCSEPSSRAVAPSRECWDSEEAALPPRRAADLAASDAPQPKRYRLVAPSRFVA</sequence>
<dbReference type="GO" id="GO:0009411">
    <property type="term" value="P:response to UV"/>
    <property type="evidence" value="ECO:0007669"/>
    <property type="project" value="TreeGrafter"/>
</dbReference>
<evidence type="ECO:0000313" key="7">
    <source>
        <dbReference type="Proteomes" id="UP000660262"/>
    </source>
</evidence>
<comment type="catalytic activity">
    <reaction evidence="4">
        <text>DNA(n) + a 2'-deoxyribonucleoside 5'-triphosphate = DNA(n+1) + diphosphate</text>
        <dbReference type="Rhea" id="RHEA:22508"/>
        <dbReference type="Rhea" id="RHEA-COMP:17339"/>
        <dbReference type="Rhea" id="RHEA-COMP:17340"/>
        <dbReference type="ChEBI" id="CHEBI:33019"/>
        <dbReference type="ChEBI" id="CHEBI:61560"/>
        <dbReference type="ChEBI" id="CHEBI:173112"/>
        <dbReference type="EC" id="2.7.7.7"/>
    </reaction>
    <physiologicalReaction direction="left-to-right" evidence="4">
        <dbReference type="Rhea" id="RHEA:22509"/>
    </physiologicalReaction>
</comment>
<dbReference type="GO" id="GO:0031297">
    <property type="term" value="P:replication fork processing"/>
    <property type="evidence" value="ECO:0007669"/>
    <property type="project" value="TreeGrafter"/>
</dbReference>
<name>A0A830HBV1_9CHLO</name>
<protein>
    <recommendedName>
        <fullName evidence="1">DNA-directed primase/polymerase protein</fullName>
        <ecNumber evidence="3">2.7.7.102</ecNumber>
    </recommendedName>
</protein>
<dbReference type="EMBL" id="BNJQ01000005">
    <property type="protein sequence ID" value="GHP03380.1"/>
    <property type="molecule type" value="Genomic_DNA"/>
</dbReference>
<comment type="caution">
    <text evidence="6">The sequence shown here is derived from an EMBL/GenBank/DDBJ whole genome shotgun (WGS) entry which is preliminary data.</text>
</comment>
<dbReference type="Pfam" id="PF03121">
    <property type="entry name" value="Herpes_UL52"/>
    <property type="match status" value="1"/>
</dbReference>
<dbReference type="PANTHER" id="PTHR31399">
    <property type="entry name" value="DNA-DIRECTED PRIMASE / POLYMERASE PROTEIN"/>
    <property type="match status" value="1"/>
</dbReference>
<evidence type="ECO:0000256" key="5">
    <source>
        <dbReference type="SAM" id="MobiDB-lite"/>
    </source>
</evidence>
<keyword evidence="7" id="KW-1185">Reference proteome</keyword>
<evidence type="ECO:0000256" key="1">
    <source>
        <dbReference type="ARBA" id="ARBA00026139"/>
    </source>
</evidence>
<proteinExistence type="predicted"/>
<evidence type="ECO:0000313" key="6">
    <source>
        <dbReference type="EMBL" id="GHP03380.1"/>
    </source>
</evidence>
<feature type="region of interest" description="Disordered" evidence="5">
    <location>
        <begin position="261"/>
        <end position="287"/>
    </location>
</feature>
<dbReference type="AlphaFoldDB" id="A0A830HBV1"/>
<organism evidence="6 7">
    <name type="scientific">Pycnococcus provasolii</name>
    <dbReference type="NCBI Taxonomy" id="41880"/>
    <lineage>
        <taxon>Eukaryota</taxon>
        <taxon>Viridiplantae</taxon>
        <taxon>Chlorophyta</taxon>
        <taxon>Pseudoscourfieldiophyceae</taxon>
        <taxon>Pseudoscourfieldiales</taxon>
        <taxon>Pycnococcaceae</taxon>
        <taxon>Pycnococcus</taxon>
    </lineage>
</organism>
<dbReference type="PANTHER" id="PTHR31399:SF0">
    <property type="entry name" value="DNA-DIRECTED PRIMASE_POLYMERASE PROTEIN"/>
    <property type="match status" value="1"/>
</dbReference>
<dbReference type="GO" id="GO:0003682">
    <property type="term" value="F:chromatin binding"/>
    <property type="evidence" value="ECO:0007669"/>
    <property type="project" value="TreeGrafter"/>
</dbReference>
<feature type="region of interest" description="Disordered" evidence="5">
    <location>
        <begin position="378"/>
        <end position="411"/>
    </location>
</feature>